<dbReference type="InterPro" id="IPR045584">
    <property type="entry name" value="Pilin-like"/>
</dbReference>
<evidence type="ECO:0008006" key="4">
    <source>
        <dbReference type="Google" id="ProtNLM"/>
    </source>
</evidence>
<feature type="transmembrane region" description="Helical" evidence="1">
    <location>
        <begin position="12"/>
        <end position="34"/>
    </location>
</feature>
<keyword evidence="1" id="KW-0472">Membrane</keyword>
<gene>
    <name evidence="2" type="ORF">A3J50_03955</name>
</gene>
<name>A0A1G1WMX0_9BACT</name>
<dbReference type="Proteomes" id="UP000177821">
    <property type="component" value="Unassembled WGS sequence"/>
</dbReference>
<evidence type="ECO:0000313" key="2">
    <source>
        <dbReference type="EMBL" id="OGY28557.1"/>
    </source>
</evidence>
<accession>A0A1G1WMX0</accession>
<keyword evidence="1" id="KW-0812">Transmembrane</keyword>
<dbReference type="EMBL" id="MHCX01000048">
    <property type="protein sequence ID" value="OGY28557.1"/>
    <property type="molecule type" value="Genomic_DNA"/>
</dbReference>
<reference evidence="2 3" key="1">
    <citation type="journal article" date="2016" name="Nat. Commun.">
        <title>Thousands of microbial genomes shed light on interconnected biogeochemical processes in an aquifer system.</title>
        <authorList>
            <person name="Anantharaman K."/>
            <person name="Brown C.T."/>
            <person name="Hug L.A."/>
            <person name="Sharon I."/>
            <person name="Castelle C.J."/>
            <person name="Probst A.J."/>
            <person name="Thomas B.C."/>
            <person name="Singh A."/>
            <person name="Wilkins M.J."/>
            <person name="Karaoz U."/>
            <person name="Brodie E.L."/>
            <person name="Williams K.H."/>
            <person name="Hubbard S.S."/>
            <person name="Banfield J.F."/>
        </authorList>
    </citation>
    <scope>NUCLEOTIDE SEQUENCE [LARGE SCALE GENOMIC DNA]</scope>
</reference>
<protein>
    <recommendedName>
        <fullName evidence="4">Prepilin-type N-terminal cleavage/methylation domain-containing protein</fullName>
    </recommendedName>
</protein>
<evidence type="ECO:0000313" key="3">
    <source>
        <dbReference type="Proteomes" id="UP000177821"/>
    </source>
</evidence>
<dbReference type="PROSITE" id="PS00409">
    <property type="entry name" value="PROKAR_NTER_METHYL"/>
    <property type="match status" value="1"/>
</dbReference>
<comment type="caution">
    <text evidence="2">The sequence shown here is derived from an EMBL/GenBank/DDBJ whole genome shotgun (WGS) entry which is preliminary data.</text>
</comment>
<dbReference type="SUPFAM" id="SSF54523">
    <property type="entry name" value="Pili subunits"/>
    <property type="match status" value="1"/>
</dbReference>
<dbReference type="InterPro" id="IPR012902">
    <property type="entry name" value="N_methyl_site"/>
</dbReference>
<evidence type="ECO:0000256" key="1">
    <source>
        <dbReference type="SAM" id="Phobius"/>
    </source>
</evidence>
<organism evidence="2 3">
    <name type="scientific">Candidatus Woykebacteria bacterium RIFCSPHIGHO2_02_FULL_43_16b</name>
    <dbReference type="NCBI Taxonomy" id="1802601"/>
    <lineage>
        <taxon>Bacteria</taxon>
        <taxon>Candidatus Woykeibacteriota</taxon>
    </lineage>
</organism>
<keyword evidence="1" id="KW-1133">Transmembrane helix</keyword>
<proteinExistence type="predicted"/>
<dbReference type="NCBIfam" id="TIGR02532">
    <property type="entry name" value="IV_pilin_GFxxxE"/>
    <property type="match status" value="1"/>
</dbReference>
<dbReference type="AlphaFoldDB" id="A0A1G1WMX0"/>
<sequence length="177" mass="19269">MLRQKGFTLIEVLIAIGIIVAISGVAGDTFFSVYRNYTKANLTLEAKQQGNSVLSLAEKSLRDALNVSTISSQVLQVTKRPNIYEEIGCVSGSASTNGYIYSKVGSASSPESKLTNDDLRSGVNVKNCVFSVDYVADKPTVKTLKIYFELTQSVSAPSRVEFQSSIPFELTLVLRNQ</sequence>
<dbReference type="Pfam" id="PF07963">
    <property type="entry name" value="N_methyl"/>
    <property type="match status" value="1"/>
</dbReference>